<evidence type="ECO:0000313" key="2">
    <source>
        <dbReference type="EMBL" id="ORZ34580.1"/>
    </source>
</evidence>
<organism evidence="2 3">
    <name type="scientific">Catenaria anguillulae PL171</name>
    <dbReference type="NCBI Taxonomy" id="765915"/>
    <lineage>
        <taxon>Eukaryota</taxon>
        <taxon>Fungi</taxon>
        <taxon>Fungi incertae sedis</taxon>
        <taxon>Blastocladiomycota</taxon>
        <taxon>Blastocladiomycetes</taxon>
        <taxon>Blastocladiales</taxon>
        <taxon>Catenariaceae</taxon>
        <taxon>Catenaria</taxon>
    </lineage>
</organism>
<dbReference type="EMBL" id="MCFL01000027">
    <property type="protein sequence ID" value="ORZ34580.1"/>
    <property type="molecule type" value="Genomic_DNA"/>
</dbReference>
<protein>
    <submittedName>
        <fullName evidence="2">Uncharacterized protein</fullName>
    </submittedName>
</protein>
<evidence type="ECO:0000313" key="3">
    <source>
        <dbReference type="Proteomes" id="UP000193411"/>
    </source>
</evidence>
<dbReference type="Proteomes" id="UP000193411">
    <property type="component" value="Unassembled WGS sequence"/>
</dbReference>
<evidence type="ECO:0000256" key="1">
    <source>
        <dbReference type="SAM" id="MobiDB-lite"/>
    </source>
</evidence>
<proteinExistence type="predicted"/>
<dbReference type="AlphaFoldDB" id="A0A1Y2HJ16"/>
<feature type="region of interest" description="Disordered" evidence="1">
    <location>
        <begin position="79"/>
        <end position="109"/>
    </location>
</feature>
<keyword evidence="3" id="KW-1185">Reference proteome</keyword>
<sequence>MPCHLGSTTATADELVTAEQQDKSRINLFASTQPGGSCSFHPAARRDRRYRLFLTSTYSNIATRLHHLLLVELATRHHPGRHRHFQSRHPVQFHRPPTHQSHDPVSCSG</sequence>
<accession>A0A1Y2HJ16</accession>
<name>A0A1Y2HJ16_9FUNG</name>
<gene>
    <name evidence="2" type="ORF">BCR44DRAFT_1435990</name>
</gene>
<comment type="caution">
    <text evidence="2">The sequence shown here is derived from an EMBL/GenBank/DDBJ whole genome shotgun (WGS) entry which is preliminary data.</text>
</comment>
<reference evidence="2 3" key="1">
    <citation type="submission" date="2016-07" db="EMBL/GenBank/DDBJ databases">
        <title>Pervasive Adenine N6-methylation of Active Genes in Fungi.</title>
        <authorList>
            <consortium name="DOE Joint Genome Institute"/>
            <person name="Mondo S.J."/>
            <person name="Dannebaum R.O."/>
            <person name="Kuo R.C."/>
            <person name="Labutti K."/>
            <person name="Haridas S."/>
            <person name="Kuo A."/>
            <person name="Salamov A."/>
            <person name="Ahrendt S.R."/>
            <person name="Lipzen A."/>
            <person name="Sullivan W."/>
            <person name="Andreopoulos W.B."/>
            <person name="Clum A."/>
            <person name="Lindquist E."/>
            <person name="Daum C."/>
            <person name="Ramamoorthy G.K."/>
            <person name="Gryganskyi A."/>
            <person name="Culley D."/>
            <person name="Magnuson J.K."/>
            <person name="James T.Y."/>
            <person name="O'Malley M.A."/>
            <person name="Stajich J.E."/>
            <person name="Spatafora J.W."/>
            <person name="Visel A."/>
            <person name="Grigoriev I.V."/>
        </authorList>
    </citation>
    <scope>NUCLEOTIDE SEQUENCE [LARGE SCALE GENOMIC DNA]</scope>
    <source>
        <strain evidence="2 3">PL171</strain>
    </source>
</reference>